<proteinExistence type="predicted"/>
<evidence type="ECO:0000313" key="2">
    <source>
        <dbReference type="Proteomes" id="UP000326582"/>
    </source>
</evidence>
<dbReference type="Proteomes" id="UP000326582">
    <property type="component" value="Chromosome 2"/>
</dbReference>
<sequence length="546" mass="60201">MSRASLEKTHADLEVVDNEKIAQAQSKLEHSYTKWEAAKLYPRACIYIAIMVWAMITVGYENQAGGIVISIPTFRKDFGHAYKEEYVLDGNWQSAISGGPYAAFVFGSFISSALIDRVGRKYLVWVAVALTFAFIGIEYAATSIKVFFIGKFLNAICLGVIQTSGASYIAELTPLALRGIATTCANLAMCVGPFVCTIITNETAGRSDRSAYRAIFCSQWAFAGSTIVFFWFLPESPYHFALKNNDEKALRCLRKIYTQPGMPEAQLQIIKANIEEARTLAAAGSYKELVDKKNRKRTMVAISAFVFQPMVGLAYVSSYQTYYYQLAGFNVHRSFQISVGAQALSVSGTIVSFFIVDRFGRRFVAISGMITLGILNVFTAALSIPKGHSYVTGAAAFLTMYNFFYNSGIGSISYVINTEVPTSSLRAKAVSVGVCINYSLMCMWSFVLPYMVNPDQLNMGGTINFIFAGCCVAALVFFYLYLPETAGRSYDEIDEIYKAGIPPRKWKEYKTMATGGSDTNGDSNSTAESNEIESTGKVEVTYVERI</sequence>
<evidence type="ECO:0000313" key="1">
    <source>
        <dbReference type="EMBL" id="QFZ27044.1"/>
    </source>
</evidence>
<reference evidence="2" key="1">
    <citation type="journal article" date="2019" name="MBio">
        <title>Comparative genomics for the elucidation of multidrug resistance (MDR) in Candida lusitaniae.</title>
        <authorList>
            <person name="Kannan A."/>
            <person name="Asner S.A."/>
            <person name="Trachsel E."/>
            <person name="Kelly S."/>
            <person name="Parker J."/>
            <person name="Sanglard D."/>
        </authorList>
    </citation>
    <scope>NUCLEOTIDE SEQUENCE [LARGE SCALE GENOMIC DNA]</scope>
    <source>
        <strain evidence="2">P1</strain>
    </source>
</reference>
<organism evidence="1 2">
    <name type="scientific">Clavispora lusitaniae</name>
    <name type="common">Candida lusitaniae</name>
    <dbReference type="NCBI Taxonomy" id="36911"/>
    <lineage>
        <taxon>Eukaryota</taxon>
        <taxon>Fungi</taxon>
        <taxon>Dikarya</taxon>
        <taxon>Ascomycota</taxon>
        <taxon>Saccharomycotina</taxon>
        <taxon>Pichiomycetes</taxon>
        <taxon>Metschnikowiaceae</taxon>
        <taxon>Clavispora</taxon>
    </lineage>
</organism>
<name>A0ACD0WHI7_CLALS</name>
<dbReference type="EMBL" id="CP038485">
    <property type="protein sequence ID" value="QFZ27044.1"/>
    <property type="molecule type" value="Genomic_DNA"/>
</dbReference>
<keyword evidence="2" id="KW-1185">Reference proteome</keyword>
<gene>
    <name evidence="1" type="ORF">EJF14_20968</name>
</gene>
<accession>A0ACD0WHI7</accession>
<protein>
    <submittedName>
        <fullName evidence="1">Maltose permease</fullName>
    </submittedName>
</protein>